<proteinExistence type="inferred from homology"/>
<comment type="caution">
    <text evidence="3">The sequence shown here is derived from an EMBL/GenBank/DDBJ whole genome shotgun (WGS) entry which is preliminary data.</text>
</comment>
<dbReference type="Proteomes" id="UP000823922">
    <property type="component" value="Unassembled WGS sequence"/>
</dbReference>
<dbReference type="EMBL" id="DWVS01000356">
    <property type="protein sequence ID" value="HJC89067.1"/>
    <property type="molecule type" value="Genomic_DNA"/>
</dbReference>
<evidence type="ECO:0000313" key="4">
    <source>
        <dbReference type="Proteomes" id="UP000823922"/>
    </source>
</evidence>
<dbReference type="SUPFAM" id="SSF158221">
    <property type="entry name" value="YnzC-like"/>
    <property type="match status" value="1"/>
</dbReference>
<protein>
    <recommendedName>
        <fullName evidence="2">UPF0291 protein H9926_13770</fullName>
    </recommendedName>
</protein>
<dbReference type="GO" id="GO:0005737">
    <property type="term" value="C:cytoplasm"/>
    <property type="evidence" value="ECO:0007669"/>
    <property type="project" value="UniProtKB-SubCell"/>
</dbReference>
<reference evidence="3" key="1">
    <citation type="journal article" date="2021" name="PeerJ">
        <title>Extensive microbial diversity within the chicken gut microbiome revealed by metagenomics and culture.</title>
        <authorList>
            <person name="Gilroy R."/>
            <person name="Ravi A."/>
            <person name="Getino M."/>
            <person name="Pursley I."/>
            <person name="Horton D.L."/>
            <person name="Alikhan N.F."/>
            <person name="Baker D."/>
            <person name="Gharbi K."/>
            <person name="Hall N."/>
            <person name="Watson M."/>
            <person name="Adriaenssens E.M."/>
            <person name="Foster-Nyarko E."/>
            <person name="Jarju S."/>
            <person name="Secka A."/>
            <person name="Antonio M."/>
            <person name="Oren A."/>
            <person name="Chaudhuri R.R."/>
            <person name="La Ragione R."/>
            <person name="Hildebrand F."/>
            <person name="Pallen M.J."/>
        </authorList>
    </citation>
    <scope>NUCLEOTIDE SEQUENCE</scope>
    <source>
        <strain evidence="3">ChiBcec1-1630</strain>
    </source>
</reference>
<dbReference type="PANTHER" id="PTHR37300:SF1">
    <property type="entry name" value="UPF0291 PROTEIN YNZC"/>
    <property type="match status" value="1"/>
</dbReference>
<evidence type="ECO:0000256" key="2">
    <source>
        <dbReference type="HAMAP-Rule" id="MF_01103"/>
    </source>
</evidence>
<sequence>MDEKIQRINELYHKSQKEGLSAAEKEEQASLRQDYINSVRVNLQAQLNNINIQNEDGSITNLGEEHAAKGSGHAQ</sequence>
<comment type="subcellular location">
    <subcellularLocation>
        <location evidence="2">Cytoplasm</location>
    </subcellularLocation>
</comment>
<dbReference type="AlphaFoldDB" id="A0A9D2TSG8"/>
<reference evidence="3" key="2">
    <citation type="submission" date="2021-04" db="EMBL/GenBank/DDBJ databases">
        <authorList>
            <person name="Gilroy R."/>
        </authorList>
    </citation>
    <scope>NUCLEOTIDE SEQUENCE</scope>
    <source>
        <strain evidence="3">ChiBcec1-1630</strain>
    </source>
</reference>
<name>A0A9D2TSG8_9FIRM</name>
<dbReference type="Gene3D" id="1.10.287.540">
    <property type="entry name" value="Helix hairpin bin"/>
    <property type="match status" value="1"/>
</dbReference>
<keyword evidence="1 2" id="KW-0963">Cytoplasm</keyword>
<comment type="similarity">
    <text evidence="2">Belongs to the UPF0291 family.</text>
</comment>
<dbReference type="Pfam" id="PF05979">
    <property type="entry name" value="DUF896"/>
    <property type="match status" value="1"/>
</dbReference>
<dbReference type="PANTHER" id="PTHR37300">
    <property type="entry name" value="UPF0291 PROTEIN CBO2609/CLC_2481"/>
    <property type="match status" value="1"/>
</dbReference>
<dbReference type="HAMAP" id="MF_01103">
    <property type="entry name" value="UPF0291"/>
    <property type="match status" value="1"/>
</dbReference>
<organism evidence="3 4">
    <name type="scientific">Candidatus Eisenbergiella intestinigallinarum</name>
    <dbReference type="NCBI Taxonomy" id="2838549"/>
    <lineage>
        <taxon>Bacteria</taxon>
        <taxon>Bacillati</taxon>
        <taxon>Bacillota</taxon>
        <taxon>Clostridia</taxon>
        <taxon>Lachnospirales</taxon>
        <taxon>Lachnospiraceae</taxon>
        <taxon>Eisenbergiella</taxon>
    </lineage>
</organism>
<evidence type="ECO:0000313" key="3">
    <source>
        <dbReference type="EMBL" id="HJC89067.1"/>
    </source>
</evidence>
<accession>A0A9D2TSG8</accession>
<dbReference type="InterPro" id="IPR009242">
    <property type="entry name" value="DUF896"/>
</dbReference>
<evidence type="ECO:0000256" key="1">
    <source>
        <dbReference type="ARBA" id="ARBA00022490"/>
    </source>
</evidence>
<gene>
    <name evidence="3" type="ORF">H9926_13770</name>
</gene>